<proteinExistence type="predicted"/>
<dbReference type="PANTHER" id="PTHR33886:SF11">
    <property type="entry name" value="WALL GLYCOSYL HYDROLASE YTER, PUTATIVE (AFU_ORTHOLOGUE AFUA_2G14630)-RELATED"/>
    <property type="match status" value="1"/>
</dbReference>
<gene>
    <name evidence="3" type="ORF">B5807_07168</name>
</gene>
<keyword evidence="2" id="KW-0732">Signal</keyword>
<protein>
    <recommendedName>
        <fullName evidence="5">Glycoside hydrolase family 105 protein</fullName>
    </recommendedName>
</protein>
<keyword evidence="4" id="KW-1185">Reference proteome</keyword>
<dbReference type="InParanoid" id="A0A1Y2LYJ2"/>
<organism evidence="3 4">
    <name type="scientific">Epicoccum nigrum</name>
    <name type="common">Soil fungus</name>
    <name type="synonym">Epicoccum purpurascens</name>
    <dbReference type="NCBI Taxonomy" id="105696"/>
    <lineage>
        <taxon>Eukaryota</taxon>
        <taxon>Fungi</taxon>
        <taxon>Dikarya</taxon>
        <taxon>Ascomycota</taxon>
        <taxon>Pezizomycotina</taxon>
        <taxon>Dothideomycetes</taxon>
        <taxon>Pleosporomycetidae</taxon>
        <taxon>Pleosporales</taxon>
        <taxon>Pleosporineae</taxon>
        <taxon>Didymellaceae</taxon>
        <taxon>Epicoccum</taxon>
    </lineage>
</organism>
<evidence type="ECO:0000313" key="3">
    <source>
        <dbReference type="EMBL" id="OSS48742.1"/>
    </source>
</evidence>
<dbReference type="AlphaFoldDB" id="A0A1Y2LYJ2"/>
<feature type="signal peptide" evidence="2">
    <location>
        <begin position="1"/>
        <end position="16"/>
    </location>
</feature>
<dbReference type="InterPro" id="IPR012341">
    <property type="entry name" value="6hp_glycosidase-like_sf"/>
</dbReference>
<dbReference type="Pfam" id="PF07470">
    <property type="entry name" value="Glyco_hydro_88"/>
    <property type="match status" value="1"/>
</dbReference>
<dbReference type="PANTHER" id="PTHR33886">
    <property type="entry name" value="UNSATURATED RHAMNOGALACTURONAN HYDROLASE (EUROFUNG)"/>
    <property type="match status" value="1"/>
</dbReference>
<evidence type="ECO:0000313" key="4">
    <source>
        <dbReference type="Proteomes" id="UP000193240"/>
    </source>
</evidence>
<dbReference type="InterPro" id="IPR052043">
    <property type="entry name" value="PolySaccharide_Degr_Enz"/>
</dbReference>
<reference evidence="3 4" key="1">
    <citation type="journal article" date="2017" name="Genome Announc.">
        <title>Genome sequence of the saprophytic ascomycete Epicoccum nigrum ICMP 19927 strain isolated from New Zealand.</title>
        <authorList>
            <person name="Fokin M."/>
            <person name="Fleetwood D."/>
            <person name="Weir B.S."/>
            <person name="Villas-Boas S.G."/>
        </authorList>
    </citation>
    <scope>NUCLEOTIDE SEQUENCE [LARGE SCALE GENOMIC DNA]</scope>
    <source>
        <strain evidence="3 4">ICMP 19927</strain>
    </source>
</reference>
<dbReference type="STRING" id="105696.A0A1Y2LYJ2"/>
<dbReference type="Gene3D" id="1.50.10.10">
    <property type="match status" value="1"/>
</dbReference>
<evidence type="ECO:0000256" key="1">
    <source>
        <dbReference type="ARBA" id="ARBA00022801"/>
    </source>
</evidence>
<dbReference type="Proteomes" id="UP000193240">
    <property type="component" value="Unassembled WGS sequence"/>
</dbReference>
<dbReference type="EMBL" id="KZ107845">
    <property type="protein sequence ID" value="OSS48742.1"/>
    <property type="molecule type" value="Genomic_DNA"/>
</dbReference>
<dbReference type="OMA" id="DGMYSFA"/>
<dbReference type="InterPro" id="IPR010905">
    <property type="entry name" value="Glyco_hydro_88"/>
</dbReference>
<dbReference type="GO" id="GO:0005975">
    <property type="term" value="P:carbohydrate metabolic process"/>
    <property type="evidence" value="ECO:0007669"/>
    <property type="project" value="InterPro"/>
</dbReference>
<feature type="chain" id="PRO_5012711510" description="Glycoside hydrolase family 105 protein" evidence="2">
    <location>
        <begin position="17"/>
        <end position="419"/>
    </location>
</feature>
<evidence type="ECO:0000256" key="2">
    <source>
        <dbReference type="SAM" id="SignalP"/>
    </source>
</evidence>
<keyword evidence="1" id="KW-0378">Hydrolase</keyword>
<name>A0A1Y2LYJ2_EPING</name>
<sequence length="419" mass="45553">MHISTATLLLSTPAFALPNAPNSTSPLSLQMAYSIMSRQEGIYTPSLGSSGPLQAGLVQKTFTQLLHQYPNATLSPSLASYIAHSADSLLSIFANTTSALQYSMDRLSTGNAFVALAQSTGEEKYVHAVEVLRRSIDANERNGEAGLWYYVYPSWSYLDGMFSFGPFSALYSATYDSGNATAWVDLKRQFDLLSAHCAYQGPGGEGLLVHGYDDSKTAVWANNSLGQSPHVWGRSLGWYVLGLLETLEVLDEYEEQTNGSAVRELRRDFELEFQVRMQAAARAVDPATGAWWQLLDQPGREGNYIESSGSAMFTWALLAGVRKGYLSNPTDTAGISNTTASPSNASYVDIARRAYGYLEDTFVVHNGNGTLGWNGTVSVCSLNSTANYEYYTSRPILFDSVLGSAAFVGASLEMERLSC</sequence>
<dbReference type="GO" id="GO:0016787">
    <property type="term" value="F:hydrolase activity"/>
    <property type="evidence" value="ECO:0007669"/>
    <property type="project" value="UniProtKB-KW"/>
</dbReference>
<dbReference type="SUPFAM" id="SSF48208">
    <property type="entry name" value="Six-hairpin glycosidases"/>
    <property type="match status" value="1"/>
</dbReference>
<accession>A0A1Y2LYJ2</accession>
<evidence type="ECO:0008006" key="5">
    <source>
        <dbReference type="Google" id="ProtNLM"/>
    </source>
</evidence>
<dbReference type="InterPro" id="IPR008928">
    <property type="entry name" value="6-hairpin_glycosidase_sf"/>
</dbReference>